<gene>
    <name evidence="1" type="ORF">LTSEWAN_2367</name>
</gene>
<dbReference type="EMBL" id="AFCX01000802">
    <property type="protein sequence ID" value="EHD03488.1"/>
    <property type="molecule type" value="Genomic_DNA"/>
</dbReference>
<sequence length="45" mass="5140">IAHRVNYIAREPHHGVMLNTGPLPFGKRGASYQMTRRCKAFLCLK</sequence>
<feature type="non-terminal residue" evidence="1">
    <location>
        <position position="1"/>
    </location>
</feature>
<dbReference type="AlphaFoldDB" id="G5SB65"/>
<proteinExistence type="predicted"/>
<comment type="caution">
    <text evidence="1">The sequence shown here is derived from an EMBL/GenBank/DDBJ whole genome shotgun (WGS) entry which is preliminary data.</text>
</comment>
<dbReference type="Proteomes" id="UP000003536">
    <property type="component" value="Unassembled WGS sequence"/>
</dbReference>
<protein>
    <submittedName>
        <fullName evidence="1">Uncharacterized protein</fullName>
    </submittedName>
</protein>
<organism evidence="1 2">
    <name type="scientific">Salmonella enterica subsp. enterica serovar Wandsworth str. A4-580</name>
    <dbReference type="NCBI Taxonomy" id="913086"/>
    <lineage>
        <taxon>Bacteria</taxon>
        <taxon>Pseudomonadati</taxon>
        <taxon>Pseudomonadota</taxon>
        <taxon>Gammaproteobacteria</taxon>
        <taxon>Enterobacterales</taxon>
        <taxon>Enterobacteriaceae</taxon>
        <taxon>Salmonella</taxon>
    </lineage>
</organism>
<name>G5SB65_SALET</name>
<accession>G5SB65</accession>
<evidence type="ECO:0000313" key="1">
    <source>
        <dbReference type="EMBL" id="EHD03488.1"/>
    </source>
</evidence>
<reference evidence="1 2" key="1">
    <citation type="journal article" date="2011" name="BMC Genomics">
        <title>Genome sequencing reveals diversification of virulence factor content and possible host adaptation in distinct subpopulations of Salmonella enterica.</title>
        <authorList>
            <person name="den Bakker H.C."/>
            <person name="Moreno Switt A.I."/>
            <person name="Govoni G."/>
            <person name="Cummings C.A."/>
            <person name="Ranieri M.L."/>
            <person name="Degoricija L."/>
            <person name="Hoelzer K."/>
            <person name="Rodriguez-Rivera L.D."/>
            <person name="Brown S."/>
            <person name="Bolchacova E."/>
            <person name="Furtado M.R."/>
            <person name="Wiedmann M."/>
        </authorList>
    </citation>
    <scope>NUCLEOTIDE SEQUENCE [LARGE SCALE GENOMIC DNA]</scope>
    <source>
        <strain evidence="1 2">A4-580</strain>
    </source>
</reference>
<evidence type="ECO:0000313" key="2">
    <source>
        <dbReference type="Proteomes" id="UP000003536"/>
    </source>
</evidence>